<dbReference type="PANTHER" id="PTHR34230">
    <property type="entry name" value="ASSEMBLY ABNORMAL PROTEIN 6, PUTATIVE-RELATED"/>
    <property type="match status" value="1"/>
</dbReference>
<dbReference type="OrthoDB" id="49058at2759"/>
<evidence type="ECO:0000313" key="4">
    <source>
        <dbReference type="Proteomes" id="UP000612055"/>
    </source>
</evidence>
<keyword evidence="4" id="KW-1185">Reference proteome</keyword>
<dbReference type="AlphaFoldDB" id="A0A835Y3F9"/>
<evidence type="ECO:0000256" key="1">
    <source>
        <dbReference type="SAM" id="MobiDB-lite"/>
    </source>
</evidence>
<proteinExistence type="predicted"/>
<dbReference type="Proteomes" id="UP000612055">
    <property type="component" value="Unassembled WGS sequence"/>
</dbReference>
<comment type="caution">
    <text evidence="3">The sequence shown here is derived from an EMBL/GenBank/DDBJ whole genome shotgun (WGS) entry which is preliminary data.</text>
</comment>
<accession>A0A835Y3F9</accession>
<dbReference type="InterPro" id="IPR038558">
    <property type="entry name" value="SAS-6_N_sf"/>
</dbReference>
<gene>
    <name evidence="3" type="ORF">HYH03_007900</name>
</gene>
<evidence type="ECO:0000259" key="2">
    <source>
        <dbReference type="Pfam" id="PF16531"/>
    </source>
</evidence>
<organism evidence="3 4">
    <name type="scientific">Edaphochlamys debaryana</name>
    <dbReference type="NCBI Taxonomy" id="47281"/>
    <lineage>
        <taxon>Eukaryota</taxon>
        <taxon>Viridiplantae</taxon>
        <taxon>Chlorophyta</taxon>
        <taxon>core chlorophytes</taxon>
        <taxon>Chlorophyceae</taxon>
        <taxon>CS clade</taxon>
        <taxon>Chlamydomonadales</taxon>
        <taxon>Chlamydomonadales incertae sedis</taxon>
        <taxon>Edaphochlamys</taxon>
    </lineage>
</organism>
<name>A0A835Y3F9_9CHLO</name>
<dbReference type="CDD" id="cd10142">
    <property type="entry name" value="HD_SAS6_N"/>
    <property type="match status" value="1"/>
</dbReference>
<reference evidence="3" key="1">
    <citation type="journal article" date="2020" name="bioRxiv">
        <title>Comparative genomics of Chlamydomonas.</title>
        <authorList>
            <person name="Craig R.J."/>
            <person name="Hasan A.R."/>
            <person name="Ness R.W."/>
            <person name="Keightley P.D."/>
        </authorList>
    </citation>
    <scope>NUCLEOTIDE SEQUENCE</scope>
    <source>
        <strain evidence="3">CCAP 11/70</strain>
    </source>
</reference>
<dbReference type="InterPro" id="IPR032396">
    <property type="entry name" value="SAS-6_N"/>
</dbReference>
<feature type="region of interest" description="Disordered" evidence="1">
    <location>
        <begin position="170"/>
        <end position="193"/>
    </location>
</feature>
<protein>
    <recommendedName>
        <fullName evidence="2">Spindle assembly abnormal protein 6 N-terminal domain-containing protein</fullName>
    </recommendedName>
</protein>
<feature type="compositionally biased region" description="Pro residues" evidence="1">
    <location>
        <begin position="173"/>
        <end position="193"/>
    </location>
</feature>
<dbReference type="EMBL" id="JAEHOE010000034">
    <property type="protein sequence ID" value="KAG2493973.1"/>
    <property type="molecule type" value="Genomic_DNA"/>
</dbReference>
<evidence type="ECO:0000313" key="3">
    <source>
        <dbReference type="EMBL" id="KAG2493973.1"/>
    </source>
</evidence>
<sequence>MGVDLPTEVGALEAIRVKILLQQESGRTRTIRVELSCESNLFFLYVHDLTEASFKEMQETQRLMIEFPDYPTVLMRMLNQCIREPHVYLAVFIMQPTGEARLDFIQNMEYKFVELISAKFLAAGEELVRQHVTYRYNVVKARLQLMQARLADVNAMVKVKNPSLLLQLQRTPPRIPGMGPPPPMPSPAKPFYP</sequence>
<dbReference type="Gene3D" id="2.170.210.20">
    <property type="entry name" value="Spindle assembly abnormal protein 6, N-terminal domain"/>
    <property type="match status" value="1"/>
</dbReference>
<dbReference type="Pfam" id="PF16531">
    <property type="entry name" value="SAS-6_N"/>
    <property type="match status" value="1"/>
</dbReference>
<dbReference type="PANTHER" id="PTHR34230:SF2">
    <property type="entry name" value="SPINDLE ASSEMBLY ABNORMAL PROTEIN 6 N-TERMINAL DOMAIN-CONTAINING PROTEIN"/>
    <property type="match status" value="1"/>
</dbReference>
<feature type="domain" description="Spindle assembly abnormal protein 6 N-terminal" evidence="2">
    <location>
        <begin position="4"/>
        <end position="120"/>
    </location>
</feature>